<keyword evidence="10 11" id="KW-0407">Ion channel</keyword>
<dbReference type="Pfam" id="PF02932">
    <property type="entry name" value="Neur_chan_memb"/>
    <property type="match status" value="1"/>
</dbReference>
<dbReference type="PRINTS" id="PR00252">
    <property type="entry name" value="NRIONCHANNEL"/>
</dbReference>
<dbReference type="NCBIfam" id="TIGR00860">
    <property type="entry name" value="LIC"/>
    <property type="match status" value="1"/>
</dbReference>
<evidence type="ECO:0000256" key="12">
    <source>
        <dbReference type="SAM" id="MobiDB-lite"/>
    </source>
</evidence>
<dbReference type="InterPro" id="IPR038050">
    <property type="entry name" value="Neuro_actylchol_rec"/>
</dbReference>
<evidence type="ECO:0000256" key="4">
    <source>
        <dbReference type="ARBA" id="ARBA00022475"/>
    </source>
</evidence>
<evidence type="ECO:0000256" key="7">
    <source>
        <dbReference type="ARBA" id="ARBA00022989"/>
    </source>
</evidence>
<evidence type="ECO:0000256" key="9">
    <source>
        <dbReference type="ARBA" id="ARBA00023136"/>
    </source>
</evidence>
<dbReference type="Gene3D" id="1.20.58.390">
    <property type="entry name" value="Neurotransmitter-gated ion-channel transmembrane domain"/>
    <property type="match status" value="1"/>
</dbReference>
<feature type="transmembrane region" description="Helical" evidence="11">
    <location>
        <begin position="428"/>
        <end position="449"/>
    </location>
</feature>
<dbReference type="InterPro" id="IPR006202">
    <property type="entry name" value="Neur_chan_lig-bd"/>
</dbReference>
<feature type="compositionally biased region" description="Basic and acidic residues" evidence="12">
    <location>
        <begin position="349"/>
        <end position="363"/>
    </location>
</feature>
<dbReference type="PRINTS" id="PR00253">
    <property type="entry name" value="GABAARECEPTR"/>
</dbReference>
<proteinExistence type="inferred from homology"/>
<protein>
    <submittedName>
        <fullName evidence="16">Glycine receptor subunit alpha-3-like</fullName>
    </submittedName>
</protein>
<evidence type="ECO:0000313" key="16">
    <source>
        <dbReference type="RefSeq" id="XP_002736450.2"/>
    </source>
</evidence>
<organism evidence="15 16">
    <name type="scientific">Saccoglossus kowalevskii</name>
    <name type="common">Acorn worm</name>
    <dbReference type="NCBI Taxonomy" id="10224"/>
    <lineage>
        <taxon>Eukaryota</taxon>
        <taxon>Metazoa</taxon>
        <taxon>Hemichordata</taxon>
        <taxon>Enteropneusta</taxon>
        <taxon>Harrimaniidae</taxon>
        <taxon>Saccoglossus</taxon>
    </lineage>
</organism>
<comment type="subcellular location">
    <subcellularLocation>
        <location evidence="2">Cell membrane</location>
    </subcellularLocation>
    <subcellularLocation>
        <location evidence="1">Membrane</location>
        <topology evidence="1">Multi-pass membrane protein</topology>
    </subcellularLocation>
</comment>
<evidence type="ECO:0000256" key="5">
    <source>
        <dbReference type="ARBA" id="ARBA00022692"/>
    </source>
</evidence>
<dbReference type="GeneID" id="100374580"/>
<sequence length="450" mass="51971">MNGFPLQCHLRYLQLLTLLLLPTIVLQKRAQNNTTDYISEAGNVLDSIMLNYDKRFRPNMKGPPVIITLNLFISSFDSVTESTMDYGVLIFLREQWNDPRLQFNDTDPMVMHGDAATNLWKPDLYFSNEKSGHLHDVTTENRLLRIHPNGDILLSSRYSLTLSCYMDFKKFPLDDQVCGMTMESYGYTTDDLLFLWDEPDPVQMEDNLTLPQYVIQKTTTENCTKSYITGSFTCLQVLFFLHRDVGYYILQAYLPSILLVVLSWVAFWITYDAAPARVALGVTTILTMTTLDSGIRATLPKVAYAKAIDIWMAVCQVFVFSALVEFAVVNYVHVLRTKRRQELIQQQQDKPKLDHKAKAKDNYGYEPDEDGKDNVRQRASIETANRKMTFREAVLKVTELQNGDLSHRDLEARDFFVDAKFIDRLSQICFPIAFAIFNLAYWITFFLFVR</sequence>
<dbReference type="InterPro" id="IPR006029">
    <property type="entry name" value="Neurotrans-gated_channel_TM"/>
</dbReference>
<feature type="transmembrane region" description="Helical" evidence="11">
    <location>
        <begin position="310"/>
        <end position="332"/>
    </location>
</feature>
<dbReference type="InterPro" id="IPR006028">
    <property type="entry name" value="GABAA/Glycine_rcpt"/>
</dbReference>
<evidence type="ECO:0000256" key="3">
    <source>
        <dbReference type="ARBA" id="ARBA00022448"/>
    </source>
</evidence>
<feature type="signal peptide" evidence="11">
    <location>
        <begin position="1"/>
        <end position="30"/>
    </location>
</feature>
<dbReference type="Gene3D" id="2.70.170.10">
    <property type="entry name" value="Neurotransmitter-gated ion-channel ligand-binding domain"/>
    <property type="match status" value="1"/>
</dbReference>
<feature type="region of interest" description="Disordered" evidence="12">
    <location>
        <begin position="345"/>
        <end position="375"/>
    </location>
</feature>
<comment type="similarity">
    <text evidence="11">Belongs to the ligand-gated ion channel (TC 1.A.9) family.</text>
</comment>
<evidence type="ECO:0000256" key="8">
    <source>
        <dbReference type="ARBA" id="ARBA00023065"/>
    </source>
</evidence>
<name>A0ABM0GSK1_SACKO</name>
<evidence type="ECO:0000256" key="1">
    <source>
        <dbReference type="ARBA" id="ARBA00004141"/>
    </source>
</evidence>
<keyword evidence="7 11" id="KW-1133">Transmembrane helix</keyword>
<dbReference type="InterPro" id="IPR036719">
    <property type="entry name" value="Neuro-gated_channel_TM_sf"/>
</dbReference>
<feature type="transmembrane region" description="Helical" evidence="11">
    <location>
        <begin position="245"/>
        <end position="271"/>
    </location>
</feature>
<dbReference type="PROSITE" id="PS00236">
    <property type="entry name" value="NEUROTR_ION_CHANNEL"/>
    <property type="match status" value="1"/>
</dbReference>
<evidence type="ECO:0000259" key="13">
    <source>
        <dbReference type="Pfam" id="PF02931"/>
    </source>
</evidence>
<gene>
    <name evidence="16" type="primary">LOC100374580</name>
</gene>
<evidence type="ECO:0000256" key="2">
    <source>
        <dbReference type="ARBA" id="ARBA00004236"/>
    </source>
</evidence>
<dbReference type="SUPFAM" id="SSF63712">
    <property type="entry name" value="Nicotinic receptor ligand binding domain-like"/>
    <property type="match status" value="1"/>
</dbReference>
<keyword evidence="15" id="KW-1185">Reference proteome</keyword>
<accession>A0ABM0GSK1</accession>
<feature type="chain" id="PRO_5045006854" evidence="11">
    <location>
        <begin position="31"/>
        <end position="450"/>
    </location>
</feature>
<dbReference type="CDD" id="cd19049">
    <property type="entry name" value="LGIC_TM_anion"/>
    <property type="match status" value="1"/>
</dbReference>
<dbReference type="Pfam" id="PF02931">
    <property type="entry name" value="Neur_chan_LBD"/>
    <property type="match status" value="1"/>
</dbReference>
<feature type="transmembrane region" description="Helical" evidence="11">
    <location>
        <begin position="278"/>
        <end position="298"/>
    </location>
</feature>
<dbReference type="Proteomes" id="UP000694865">
    <property type="component" value="Unplaced"/>
</dbReference>
<keyword evidence="3 11" id="KW-0813">Transport</keyword>
<keyword evidence="5 11" id="KW-0812">Transmembrane</keyword>
<feature type="domain" description="Neurotransmitter-gated ion-channel transmembrane" evidence="14">
    <location>
        <begin position="253"/>
        <end position="349"/>
    </location>
</feature>
<evidence type="ECO:0000313" key="15">
    <source>
        <dbReference type="Proteomes" id="UP000694865"/>
    </source>
</evidence>
<keyword evidence="9 11" id="KW-0472">Membrane</keyword>
<evidence type="ECO:0000256" key="10">
    <source>
        <dbReference type="ARBA" id="ARBA00023303"/>
    </source>
</evidence>
<evidence type="ECO:0000256" key="6">
    <source>
        <dbReference type="ARBA" id="ARBA00022729"/>
    </source>
</evidence>
<evidence type="ECO:0000259" key="14">
    <source>
        <dbReference type="Pfam" id="PF02932"/>
    </source>
</evidence>
<reference evidence="16" key="1">
    <citation type="submission" date="2025-08" db="UniProtKB">
        <authorList>
            <consortium name="RefSeq"/>
        </authorList>
    </citation>
    <scope>IDENTIFICATION</scope>
    <source>
        <tissue evidence="16">Testes</tissue>
    </source>
</reference>
<dbReference type="PANTHER" id="PTHR18945">
    <property type="entry name" value="NEUROTRANSMITTER GATED ION CHANNEL"/>
    <property type="match status" value="1"/>
</dbReference>
<dbReference type="InterPro" id="IPR006201">
    <property type="entry name" value="Neur_channel"/>
</dbReference>
<dbReference type="RefSeq" id="XP_002736450.2">
    <property type="nucleotide sequence ID" value="XM_002736404.2"/>
</dbReference>
<feature type="domain" description="Neurotransmitter-gated ion-channel ligand-binding" evidence="13">
    <location>
        <begin position="43"/>
        <end position="234"/>
    </location>
</feature>
<dbReference type="InterPro" id="IPR036734">
    <property type="entry name" value="Neur_chan_lig-bd_sf"/>
</dbReference>
<keyword evidence="8 11" id="KW-0406">Ion transport</keyword>
<dbReference type="SUPFAM" id="SSF90112">
    <property type="entry name" value="Neurotransmitter-gated ion-channel transmembrane pore"/>
    <property type="match status" value="1"/>
</dbReference>
<evidence type="ECO:0000256" key="11">
    <source>
        <dbReference type="RuleBase" id="RU000687"/>
    </source>
</evidence>
<dbReference type="InterPro" id="IPR018000">
    <property type="entry name" value="Neurotransmitter_ion_chnl_CS"/>
</dbReference>
<keyword evidence="4" id="KW-1003">Cell membrane</keyword>
<dbReference type="CDD" id="cd18991">
    <property type="entry name" value="LGIC_ECD_GlyR"/>
    <property type="match status" value="1"/>
</dbReference>
<keyword evidence="6 11" id="KW-0732">Signal</keyword>